<proteinExistence type="predicted"/>
<keyword evidence="2" id="KW-1185">Reference proteome</keyword>
<protein>
    <submittedName>
        <fullName evidence="1">Uncharacterized protein</fullName>
    </submittedName>
</protein>
<dbReference type="AlphaFoldDB" id="A0AA36AXC5"/>
<accession>A0AA36AXC5</accession>
<dbReference type="Proteomes" id="UP001162480">
    <property type="component" value="Chromosome 6"/>
</dbReference>
<name>A0AA36AXC5_OCTVU</name>
<evidence type="ECO:0000313" key="1">
    <source>
        <dbReference type="EMBL" id="CAI9723774.1"/>
    </source>
</evidence>
<gene>
    <name evidence="1" type="ORF">OCTVUL_1B027533</name>
</gene>
<dbReference type="EMBL" id="OX597819">
    <property type="protein sequence ID" value="CAI9723774.1"/>
    <property type="molecule type" value="Genomic_DNA"/>
</dbReference>
<organism evidence="1 2">
    <name type="scientific">Octopus vulgaris</name>
    <name type="common">Common octopus</name>
    <dbReference type="NCBI Taxonomy" id="6645"/>
    <lineage>
        <taxon>Eukaryota</taxon>
        <taxon>Metazoa</taxon>
        <taxon>Spiralia</taxon>
        <taxon>Lophotrochozoa</taxon>
        <taxon>Mollusca</taxon>
        <taxon>Cephalopoda</taxon>
        <taxon>Coleoidea</taxon>
        <taxon>Octopodiformes</taxon>
        <taxon>Octopoda</taxon>
        <taxon>Incirrata</taxon>
        <taxon>Octopodidae</taxon>
        <taxon>Octopus</taxon>
    </lineage>
</organism>
<reference evidence="1" key="1">
    <citation type="submission" date="2023-08" db="EMBL/GenBank/DDBJ databases">
        <authorList>
            <person name="Alioto T."/>
            <person name="Alioto T."/>
            <person name="Gomez Garrido J."/>
        </authorList>
    </citation>
    <scope>NUCLEOTIDE SEQUENCE</scope>
</reference>
<sequence>MRRVRGDQMPLDLSVFEHHNNLLRNFENPSQRVKRNKKLRVLKLVAIDLTETWNRSQLLFSVFAVFNEAVSHHLKP</sequence>
<evidence type="ECO:0000313" key="2">
    <source>
        <dbReference type="Proteomes" id="UP001162480"/>
    </source>
</evidence>